<gene>
    <name evidence="1" type="ORF">Lstg_0738</name>
    <name evidence="2" type="ORF">NCTC11991_03223</name>
</gene>
<accession>A0A378LCR2</accession>
<dbReference type="AlphaFoldDB" id="A0A378LCR2"/>
<reference evidence="1 3" key="1">
    <citation type="submission" date="2015-11" db="EMBL/GenBank/DDBJ databases">
        <title>Genomic analysis of 38 Legionella species identifies large and diverse effector repertoires.</title>
        <authorList>
            <person name="Burstein D."/>
            <person name="Amaro F."/>
            <person name="Zusman T."/>
            <person name="Lifshitz Z."/>
            <person name="Cohen O."/>
            <person name="Gilbert J.A."/>
            <person name="Pupko T."/>
            <person name="Shuman H.A."/>
            <person name="Segal G."/>
        </authorList>
    </citation>
    <scope>NUCLEOTIDE SEQUENCE [LARGE SCALE GENOMIC DNA]</scope>
    <source>
        <strain evidence="1 3">SC-18-C9</strain>
    </source>
</reference>
<reference evidence="2 4" key="2">
    <citation type="submission" date="2018-06" db="EMBL/GenBank/DDBJ databases">
        <authorList>
            <consortium name="Pathogen Informatics"/>
            <person name="Doyle S."/>
        </authorList>
    </citation>
    <scope>NUCLEOTIDE SEQUENCE [LARGE SCALE GENOMIC DNA]</scope>
    <source>
        <strain evidence="2 4">NCTC11991</strain>
    </source>
</reference>
<dbReference type="Proteomes" id="UP000255110">
    <property type="component" value="Unassembled WGS sequence"/>
</dbReference>
<evidence type="ECO:0000313" key="3">
    <source>
        <dbReference type="Proteomes" id="UP000054820"/>
    </source>
</evidence>
<dbReference type="STRING" id="460.Lstg_0738"/>
<dbReference type="RefSeq" id="WP_058476321.1">
    <property type="nucleotide sequence ID" value="NZ_CAAAIO010000004.1"/>
</dbReference>
<dbReference type="EMBL" id="LNYZ01000005">
    <property type="protein sequence ID" value="KTD79522.1"/>
    <property type="molecule type" value="Genomic_DNA"/>
</dbReference>
<keyword evidence="3" id="KW-1185">Reference proteome</keyword>
<dbReference type="OrthoDB" id="5654101at2"/>
<sequence length="245" mass="28576">MHSIIIKHTSEFNQSKLGQRLDETLMTCLRATVTVNDETGTKLATLLEISNLPREVVMILTQPWYKANMIASWIEKHNLPTAKECAKDIIKKLKDLKKILTANSTEPSLFLMLLLTSSELDLDKILFNLNEIQSFFEFFIKHNFKNGNNYSANFFRRYAINSLFWMGKKMGLVETGKPTKLNQYLHIVTDRVYEDINKDFMRFKKIDFLTISKEKMNVPLSFIFNPFNEKTNNILSIINNRFTTT</sequence>
<proteinExistence type="predicted"/>
<protein>
    <submittedName>
        <fullName evidence="2">Uncharacterized protein</fullName>
    </submittedName>
</protein>
<name>A0A378LCR2_9GAMM</name>
<evidence type="ECO:0000313" key="4">
    <source>
        <dbReference type="Proteomes" id="UP000255110"/>
    </source>
</evidence>
<dbReference type="EMBL" id="UGOY01000001">
    <property type="protein sequence ID" value="STY24593.1"/>
    <property type="molecule type" value="Genomic_DNA"/>
</dbReference>
<organism evidence="2 4">
    <name type="scientific">Legionella steigerwaltii</name>
    <dbReference type="NCBI Taxonomy" id="460"/>
    <lineage>
        <taxon>Bacteria</taxon>
        <taxon>Pseudomonadati</taxon>
        <taxon>Pseudomonadota</taxon>
        <taxon>Gammaproteobacteria</taxon>
        <taxon>Legionellales</taxon>
        <taxon>Legionellaceae</taxon>
        <taxon>Legionella</taxon>
    </lineage>
</organism>
<evidence type="ECO:0000313" key="1">
    <source>
        <dbReference type="EMBL" id="KTD79522.1"/>
    </source>
</evidence>
<dbReference type="Proteomes" id="UP000054820">
    <property type="component" value="Unassembled WGS sequence"/>
</dbReference>
<evidence type="ECO:0000313" key="2">
    <source>
        <dbReference type="EMBL" id="STY24593.1"/>
    </source>
</evidence>